<organism evidence="1 2">
    <name type="scientific">Stylosanthes scabra</name>
    <dbReference type="NCBI Taxonomy" id="79078"/>
    <lineage>
        <taxon>Eukaryota</taxon>
        <taxon>Viridiplantae</taxon>
        <taxon>Streptophyta</taxon>
        <taxon>Embryophyta</taxon>
        <taxon>Tracheophyta</taxon>
        <taxon>Spermatophyta</taxon>
        <taxon>Magnoliopsida</taxon>
        <taxon>eudicotyledons</taxon>
        <taxon>Gunneridae</taxon>
        <taxon>Pentapetalae</taxon>
        <taxon>rosids</taxon>
        <taxon>fabids</taxon>
        <taxon>Fabales</taxon>
        <taxon>Fabaceae</taxon>
        <taxon>Papilionoideae</taxon>
        <taxon>50 kb inversion clade</taxon>
        <taxon>dalbergioids sensu lato</taxon>
        <taxon>Dalbergieae</taxon>
        <taxon>Pterocarpus clade</taxon>
        <taxon>Stylosanthes</taxon>
    </lineage>
</organism>
<reference evidence="1 2" key="1">
    <citation type="journal article" date="2023" name="Plants (Basel)">
        <title>Bridging the Gap: Combining Genomics and Transcriptomics Approaches to Understand Stylosanthes scabra, an Orphan Legume from the Brazilian Caatinga.</title>
        <authorList>
            <person name="Ferreira-Neto J.R.C."/>
            <person name="da Silva M.D."/>
            <person name="Binneck E."/>
            <person name="de Melo N.F."/>
            <person name="da Silva R.H."/>
            <person name="de Melo A.L.T.M."/>
            <person name="Pandolfi V."/>
            <person name="Bustamante F.O."/>
            <person name="Brasileiro-Vidal A.C."/>
            <person name="Benko-Iseppon A.M."/>
        </authorList>
    </citation>
    <scope>NUCLEOTIDE SEQUENCE [LARGE SCALE GENOMIC DNA]</scope>
    <source>
        <tissue evidence="1">Leaves</tissue>
    </source>
</reference>
<name>A0ABU6Q756_9FABA</name>
<dbReference type="Proteomes" id="UP001341840">
    <property type="component" value="Unassembled WGS sequence"/>
</dbReference>
<keyword evidence="2" id="KW-1185">Reference proteome</keyword>
<comment type="caution">
    <text evidence="1">The sequence shown here is derived from an EMBL/GenBank/DDBJ whole genome shotgun (WGS) entry which is preliminary data.</text>
</comment>
<gene>
    <name evidence="1" type="ORF">PIB30_012689</name>
</gene>
<accession>A0ABU6Q756</accession>
<dbReference type="EMBL" id="JASCZI010000032">
    <property type="protein sequence ID" value="MED6107293.1"/>
    <property type="molecule type" value="Genomic_DNA"/>
</dbReference>
<dbReference type="PANTHER" id="PTHR33181">
    <property type="entry name" value="OS01G0778500 PROTEIN"/>
    <property type="match status" value="1"/>
</dbReference>
<proteinExistence type="predicted"/>
<protein>
    <submittedName>
        <fullName evidence="1">Uncharacterized protein</fullName>
    </submittedName>
</protein>
<dbReference type="PANTHER" id="PTHR33181:SF57">
    <property type="entry name" value="TRANSMEMBRANE PROTEIN"/>
    <property type="match status" value="1"/>
</dbReference>
<evidence type="ECO:0000313" key="2">
    <source>
        <dbReference type="Proteomes" id="UP001341840"/>
    </source>
</evidence>
<evidence type="ECO:0000313" key="1">
    <source>
        <dbReference type="EMBL" id="MED6107293.1"/>
    </source>
</evidence>
<sequence length="77" mass="9522">MDIWRKMIILPVRRVWRALYARLKSTKNGLLKLEDDVQTCEYQDIQVMWEMLTRTDTHTHHTHNNKQHSFWRVLKPY</sequence>